<dbReference type="PROSITE" id="PS51373">
    <property type="entry name" value="HIPIP"/>
    <property type="match status" value="1"/>
</dbReference>
<gene>
    <name evidence="11" type="ORF">J122_2453</name>
</gene>
<feature type="domain" description="High potential iron-sulfur proteins family profile" evidence="10">
    <location>
        <begin position="31"/>
        <end position="107"/>
    </location>
</feature>
<dbReference type="GO" id="GO:0051539">
    <property type="term" value="F:4 iron, 4 sulfur cluster binding"/>
    <property type="evidence" value="ECO:0007669"/>
    <property type="project" value="UniProtKB-KW"/>
</dbReference>
<dbReference type="EMBL" id="LOCO01000012">
    <property type="protein sequence ID" value="KXO08972.1"/>
    <property type="molecule type" value="Genomic_DNA"/>
</dbReference>
<dbReference type="RefSeq" id="WP_061332496.1">
    <property type="nucleotide sequence ID" value="NZ_LOCO01000012.1"/>
</dbReference>
<dbReference type="Proteomes" id="UP000070282">
    <property type="component" value="Unassembled WGS sequence"/>
</dbReference>
<comment type="caution">
    <text evidence="11">The sequence shown here is derived from an EMBL/GenBank/DDBJ whole genome shotgun (WGS) entry which is preliminary data.</text>
</comment>
<accession>A0A137S973</accession>
<comment type="subunit">
    <text evidence="8">Homodimer.</text>
</comment>
<evidence type="ECO:0000256" key="7">
    <source>
        <dbReference type="ARBA" id="ARBA00023014"/>
    </source>
</evidence>
<dbReference type="SUPFAM" id="SSF57652">
    <property type="entry name" value="HIPIP (high potential iron protein)"/>
    <property type="match status" value="1"/>
</dbReference>
<keyword evidence="12" id="KW-1185">Reference proteome</keyword>
<keyword evidence="2 8" id="KW-0813">Transport</keyword>
<evidence type="ECO:0000256" key="9">
    <source>
        <dbReference type="SAM" id="MobiDB-lite"/>
    </source>
</evidence>
<keyword evidence="5 8" id="KW-0249">Electron transport</keyword>
<feature type="compositionally biased region" description="Basic and acidic residues" evidence="9">
    <location>
        <begin position="35"/>
        <end position="46"/>
    </location>
</feature>
<keyword evidence="7 8" id="KW-0411">Iron-sulfur</keyword>
<evidence type="ECO:0000256" key="3">
    <source>
        <dbReference type="ARBA" id="ARBA00022485"/>
    </source>
</evidence>
<evidence type="ECO:0000256" key="1">
    <source>
        <dbReference type="ARBA" id="ARBA00002137"/>
    </source>
</evidence>
<dbReference type="GO" id="GO:0046872">
    <property type="term" value="F:metal ion binding"/>
    <property type="evidence" value="ECO:0007669"/>
    <property type="project" value="UniProtKB-KW"/>
</dbReference>
<dbReference type="GO" id="GO:0009055">
    <property type="term" value="F:electron transfer activity"/>
    <property type="evidence" value="ECO:0007669"/>
    <property type="project" value="InterPro"/>
</dbReference>
<reference evidence="12" key="1">
    <citation type="submission" date="2015-12" db="EMBL/GenBank/DDBJ databases">
        <authorList>
            <person name="Lima A."/>
            <person name="Farahani Zayas N."/>
            <person name="Castro Da Silva M.A."/>
            <person name="Cabral A."/>
            <person name="Pessatti M.L."/>
        </authorList>
    </citation>
    <scope>NUCLEOTIDE SEQUENCE [LARGE SCALE GENOMIC DNA]</scope>
    <source>
        <strain evidence="12">LAMA 842</strain>
    </source>
</reference>
<dbReference type="Gene3D" id="4.10.490.10">
    <property type="entry name" value="High potential iron-sulphur protein"/>
    <property type="match status" value="1"/>
</dbReference>
<proteinExistence type="inferred from homology"/>
<evidence type="ECO:0000256" key="5">
    <source>
        <dbReference type="ARBA" id="ARBA00022982"/>
    </source>
</evidence>
<organism evidence="11 12">
    <name type="scientific">Marinobacter excellens LAMA 842</name>
    <dbReference type="NCBI Taxonomy" id="1306954"/>
    <lineage>
        <taxon>Bacteria</taxon>
        <taxon>Pseudomonadati</taxon>
        <taxon>Pseudomonadota</taxon>
        <taxon>Gammaproteobacteria</taxon>
        <taxon>Pseudomonadales</taxon>
        <taxon>Marinobacteraceae</taxon>
        <taxon>Marinobacter</taxon>
    </lineage>
</organism>
<evidence type="ECO:0000313" key="12">
    <source>
        <dbReference type="Proteomes" id="UP000070282"/>
    </source>
</evidence>
<feature type="region of interest" description="Disordered" evidence="9">
    <location>
        <begin position="35"/>
        <end position="63"/>
    </location>
</feature>
<comment type="similarity">
    <text evidence="8">Belongs to the high-potential iron-sulfur protein (HiPIP) family.</text>
</comment>
<dbReference type="InterPro" id="IPR006311">
    <property type="entry name" value="TAT_signal"/>
</dbReference>
<evidence type="ECO:0000256" key="4">
    <source>
        <dbReference type="ARBA" id="ARBA00022723"/>
    </source>
</evidence>
<evidence type="ECO:0000313" key="11">
    <source>
        <dbReference type="EMBL" id="KXO08972.1"/>
    </source>
</evidence>
<dbReference type="PROSITE" id="PS51318">
    <property type="entry name" value="TAT"/>
    <property type="match status" value="1"/>
</dbReference>
<sequence length="107" mass="11491">MSDFNKSRRVFLRTAALGVAAVPLARVATHVPAARAEKPRAEDGHALDYVNDGSTSDHEKYQDGNKCSNCAFWAGEVSGGWGGCRHPQFSDVLVNADGWCNTWVPGG</sequence>
<evidence type="ECO:0000256" key="2">
    <source>
        <dbReference type="ARBA" id="ARBA00022448"/>
    </source>
</evidence>
<evidence type="ECO:0000259" key="10">
    <source>
        <dbReference type="PROSITE" id="PS51373"/>
    </source>
</evidence>
<keyword evidence="4 8" id="KW-0479">Metal-binding</keyword>
<dbReference type="InterPro" id="IPR000170">
    <property type="entry name" value="High_potential_FeS_prot"/>
</dbReference>
<dbReference type="PATRIC" id="fig|1306954.6.peg.740"/>
<keyword evidence="3 8" id="KW-0004">4Fe-4S</keyword>
<evidence type="ECO:0000256" key="6">
    <source>
        <dbReference type="ARBA" id="ARBA00023004"/>
    </source>
</evidence>
<keyword evidence="6 8" id="KW-0408">Iron</keyword>
<name>A0A137S973_9GAMM</name>
<dbReference type="AlphaFoldDB" id="A0A137S973"/>
<dbReference type="InterPro" id="IPR036369">
    <property type="entry name" value="HIPIP_sf"/>
</dbReference>
<dbReference type="Pfam" id="PF01355">
    <property type="entry name" value="HIPIP"/>
    <property type="match status" value="1"/>
</dbReference>
<dbReference type="GO" id="GO:0019646">
    <property type="term" value="P:aerobic electron transport chain"/>
    <property type="evidence" value="ECO:0007669"/>
    <property type="project" value="InterPro"/>
</dbReference>
<comment type="function">
    <text evidence="1 8">Specific class of high-redox-potential 4Fe-4S ferredoxins. Functions in anaerobic electron transport in most purple and in some other photosynthetic bacteria and in at least one genus (Paracoccus) of halophilic, denitrifying bacteria.</text>
</comment>
<evidence type="ECO:0000256" key="8">
    <source>
        <dbReference type="RuleBase" id="RU000620"/>
    </source>
</evidence>
<protein>
    <recommendedName>
        <fullName evidence="8">High-potential iron-sulfur protein</fullName>
        <shortName evidence="8">HiPIP</shortName>
    </recommendedName>
</protein>